<dbReference type="STRING" id="461836.A0A0L0DTC3"/>
<keyword evidence="2 5" id="KW-0812">Transmembrane</keyword>
<gene>
    <name evidence="6" type="ORF">AMSG_01736</name>
</gene>
<organism evidence="6 7">
    <name type="scientific">Thecamonas trahens ATCC 50062</name>
    <dbReference type="NCBI Taxonomy" id="461836"/>
    <lineage>
        <taxon>Eukaryota</taxon>
        <taxon>Apusozoa</taxon>
        <taxon>Apusomonadida</taxon>
        <taxon>Apusomonadidae</taxon>
        <taxon>Thecamonas</taxon>
    </lineage>
</organism>
<feature type="transmembrane region" description="Helical" evidence="5">
    <location>
        <begin position="189"/>
        <end position="206"/>
    </location>
</feature>
<dbReference type="OMA" id="CLYCREN"/>
<reference evidence="6 7" key="1">
    <citation type="submission" date="2010-05" db="EMBL/GenBank/DDBJ databases">
        <title>The Genome Sequence of Thecamonas trahens ATCC 50062.</title>
        <authorList>
            <consortium name="The Broad Institute Genome Sequencing Platform"/>
            <person name="Russ C."/>
            <person name="Cuomo C."/>
            <person name="Shea T."/>
            <person name="Young S.K."/>
            <person name="Zeng Q."/>
            <person name="Koehrsen M."/>
            <person name="Haas B."/>
            <person name="Borodovsky M."/>
            <person name="Guigo R."/>
            <person name="Alvarado L."/>
            <person name="Berlin A."/>
            <person name="Bochicchio J."/>
            <person name="Borenstein D."/>
            <person name="Chapman S."/>
            <person name="Chen Z."/>
            <person name="Freedman E."/>
            <person name="Gellesch M."/>
            <person name="Goldberg J."/>
            <person name="Griggs A."/>
            <person name="Gujja S."/>
            <person name="Heilman E."/>
            <person name="Heiman D."/>
            <person name="Hepburn T."/>
            <person name="Howarth C."/>
            <person name="Jen D."/>
            <person name="Larson L."/>
            <person name="Mehta T."/>
            <person name="Park D."/>
            <person name="Pearson M."/>
            <person name="Roberts A."/>
            <person name="Saif S."/>
            <person name="Shenoy N."/>
            <person name="Sisk P."/>
            <person name="Stolte C."/>
            <person name="Sykes S."/>
            <person name="Thomson T."/>
            <person name="Walk T."/>
            <person name="White J."/>
            <person name="Yandava C."/>
            <person name="Burger G."/>
            <person name="Gray M.W."/>
            <person name="Holland P.W.H."/>
            <person name="King N."/>
            <person name="Lang F.B.F."/>
            <person name="Roger A.J."/>
            <person name="Ruiz-Trillo I."/>
            <person name="Lander E."/>
            <person name="Nusbaum C."/>
        </authorList>
    </citation>
    <scope>NUCLEOTIDE SEQUENCE [LARGE SCALE GENOMIC DNA]</scope>
    <source>
        <strain evidence="6 7">ATCC 50062</strain>
    </source>
</reference>
<proteinExistence type="predicted"/>
<accession>A0A0L0DTC3</accession>
<evidence type="ECO:0000313" key="6">
    <source>
        <dbReference type="EMBL" id="KNC55472.1"/>
    </source>
</evidence>
<dbReference type="SUPFAM" id="SSF103481">
    <property type="entry name" value="Multidrug resistance efflux transporter EmrE"/>
    <property type="match status" value="1"/>
</dbReference>
<dbReference type="GeneID" id="25561470"/>
<dbReference type="Pfam" id="PF04142">
    <property type="entry name" value="Nuc_sug_transp"/>
    <property type="match status" value="1"/>
</dbReference>
<feature type="transmembrane region" description="Helical" evidence="5">
    <location>
        <begin position="242"/>
        <end position="263"/>
    </location>
</feature>
<evidence type="ECO:0000256" key="4">
    <source>
        <dbReference type="ARBA" id="ARBA00023136"/>
    </source>
</evidence>
<evidence type="ECO:0000256" key="3">
    <source>
        <dbReference type="ARBA" id="ARBA00022989"/>
    </source>
</evidence>
<sequence length="320" mass="34903">MSLWTGLRIIIFASQQGSQYNTAAVVLCIETVKLLLAAQMFVSRDGTFSELLAQLSKHRALLAKYFVPAFLYCIYNNLTFTVLSVVNPSTYAILQQLRLVVTGLLYERCLSRRLSRMQWIAIVLLTIGCMVKEADQFSTSSSVSTRTTPVTMYLFILLQIACAVAAGVYNEVLLKEETGTSINLQNVCMYLNSIVCNVLFMALGFGPRNIRPLFSFSVFPIILTYASIGIVTSIFLKHLNSVLKTIASALELYATAATALLLFGTPIDGFTVISLILVSGGVYIYSAFPPDPSPPTLSQPARNDDDADAVLTAGKGEVSV</sequence>
<keyword evidence="4 5" id="KW-0472">Membrane</keyword>
<dbReference type="AlphaFoldDB" id="A0A0L0DTC3"/>
<feature type="transmembrane region" description="Helical" evidence="5">
    <location>
        <begin position="213"/>
        <end position="236"/>
    </location>
</feature>
<evidence type="ECO:0000256" key="1">
    <source>
        <dbReference type="ARBA" id="ARBA00004141"/>
    </source>
</evidence>
<dbReference type="eggNOG" id="KOG2234">
    <property type="taxonomic scope" value="Eukaryota"/>
</dbReference>
<dbReference type="InterPro" id="IPR037185">
    <property type="entry name" value="EmrE-like"/>
</dbReference>
<evidence type="ECO:0000313" key="7">
    <source>
        <dbReference type="Proteomes" id="UP000054408"/>
    </source>
</evidence>
<dbReference type="GO" id="GO:0015165">
    <property type="term" value="F:pyrimidine nucleotide-sugar transmembrane transporter activity"/>
    <property type="evidence" value="ECO:0007669"/>
    <property type="project" value="InterPro"/>
</dbReference>
<dbReference type="GO" id="GO:0000139">
    <property type="term" value="C:Golgi membrane"/>
    <property type="evidence" value="ECO:0007669"/>
    <property type="project" value="InterPro"/>
</dbReference>
<name>A0A0L0DTC3_THETB</name>
<feature type="transmembrane region" description="Helical" evidence="5">
    <location>
        <begin position="150"/>
        <end position="169"/>
    </location>
</feature>
<protein>
    <submittedName>
        <fullName evidence="6">Cmp-sialic acid transporter</fullName>
    </submittedName>
</protein>
<dbReference type="OrthoDB" id="419167at2759"/>
<dbReference type="RefSeq" id="XP_013761252.1">
    <property type="nucleotide sequence ID" value="XM_013905798.1"/>
</dbReference>
<dbReference type="EMBL" id="GL349439">
    <property type="protein sequence ID" value="KNC55472.1"/>
    <property type="molecule type" value="Genomic_DNA"/>
</dbReference>
<dbReference type="InterPro" id="IPR007271">
    <property type="entry name" value="Nuc_sug_transpt"/>
</dbReference>
<feature type="transmembrane region" description="Helical" evidence="5">
    <location>
        <begin position="62"/>
        <end position="83"/>
    </location>
</feature>
<keyword evidence="3 5" id="KW-1133">Transmembrane helix</keyword>
<comment type="subcellular location">
    <subcellularLocation>
        <location evidence="1">Membrane</location>
        <topology evidence="1">Multi-pass membrane protein</topology>
    </subcellularLocation>
</comment>
<dbReference type="Proteomes" id="UP000054408">
    <property type="component" value="Unassembled WGS sequence"/>
</dbReference>
<feature type="transmembrane region" description="Helical" evidence="5">
    <location>
        <begin position="270"/>
        <end position="288"/>
    </location>
</feature>
<keyword evidence="7" id="KW-1185">Reference proteome</keyword>
<evidence type="ECO:0000256" key="2">
    <source>
        <dbReference type="ARBA" id="ARBA00022692"/>
    </source>
</evidence>
<feature type="transmembrane region" description="Helical" evidence="5">
    <location>
        <begin position="20"/>
        <end position="42"/>
    </location>
</feature>
<evidence type="ECO:0000256" key="5">
    <source>
        <dbReference type="SAM" id="Phobius"/>
    </source>
</evidence>
<dbReference type="PANTHER" id="PTHR10231">
    <property type="entry name" value="NUCLEOTIDE-SUGAR TRANSMEMBRANE TRANSPORTER"/>
    <property type="match status" value="1"/>
</dbReference>